<dbReference type="PANTHER" id="PTHR18901:SF38">
    <property type="entry name" value="PSEUDOURIDINE-5'-PHOSPHATASE"/>
    <property type="match status" value="1"/>
</dbReference>
<evidence type="ECO:0000313" key="1">
    <source>
        <dbReference type="EMBL" id="SIO07678.1"/>
    </source>
</evidence>
<dbReference type="Gene3D" id="1.10.150.240">
    <property type="entry name" value="Putative phosphatase, domain 2"/>
    <property type="match status" value="1"/>
</dbReference>
<dbReference type="Pfam" id="PF13419">
    <property type="entry name" value="HAD_2"/>
    <property type="match status" value="1"/>
</dbReference>
<accession>A0A1N6GJF8</accession>
<dbReference type="InterPro" id="IPR041492">
    <property type="entry name" value="HAD_2"/>
</dbReference>
<dbReference type="Gene3D" id="3.40.50.1000">
    <property type="entry name" value="HAD superfamily/HAD-like"/>
    <property type="match status" value="1"/>
</dbReference>
<dbReference type="STRING" id="28230.SAMN05878443_1261"/>
<dbReference type="AlphaFoldDB" id="A0A1N6GJF8"/>
<sequence>MTKIEAVIFDMDGLMFDTEVLYYEANRIVAKKNNLIYTWEFHEKYIGISDVEFHKELYLNYEIKQAETFIKESGQALLEHVEINGLRKKKGLIELLDYLESKKIKKIVASSSIKSLVSLFLEKEKLTSYFDAVIGGDEVSRAKPSPEIYEKAWLKTDVPKEKTIVLEDSLNGIRASYDAHIPVIMVPDLILPTSEAKEKTVAILDDLIAVKTFIEQQNN</sequence>
<dbReference type="PANTHER" id="PTHR18901">
    <property type="entry name" value="2-DEOXYGLUCOSE-6-PHOSPHATE PHOSPHATASE 2"/>
    <property type="match status" value="1"/>
</dbReference>
<evidence type="ECO:0000313" key="2">
    <source>
        <dbReference type="Proteomes" id="UP000184758"/>
    </source>
</evidence>
<name>A0A1N6GJF8_9LACT</name>
<dbReference type="PRINTS" id="PR00413">
    <property type="entry name" value="HADHALOGNASE"/>
</dbReference>
<dbReference type="InterPro" id="IPR023214">
    <property type="entry name" value="HAD_sf"/>
</dbReference>
<dbReference type="Proteomes" id="UP000184758">
    <property type="component" value="Unassembled WGS sequence"/>
</dbReference>
<dbReference type="EMBL" id="FSRN01000001">
    <property type="protein sequence ID" value="SIO07678.1"/>
    <property type="molecule type" value="Genomic_DNA"/>
</dbReference>
<dbReference type="eggNOG" id="COG0637">
    <property type="taxonomic scope" value="Bacteria"/>
</dbReference>
<keyword evidence="2" id="KW-1185">Reference proteome</keyword>
<dbReference type="SFLD" id="SFLDG01129">
    <property type="entry name" value="C1.5:_HAD__Beta-PGM__Phosphata"/>
    <property type="match status" value="1"/>
</dbReference>
<protein>
    <submittedName>
        <fullName evidence="1">Haloacid dehalogenase superfamily, subfamily IA, variant 3 with third motif having DD or ED/haloacid dehalogenase superfamily, subfamily IA, variant 1 with third motif having Dx(3-4)D or Dx(3-4)E</fullName>
    </submittedName>
</protein>
<dbReference type="CDD" id="cd07505">
    <property type="entry name" value="HAD_BPGM-like"/>
    <property type="match status" value="1"/>
</dbReference>
<dbReference type="SFLD" id="SFLDS00003">
    <property type="entry name" value="Haloacid_Dehalogenase"/>
    <property type="match status" value="1"/>
</dbReference>
<dbReference type="NCBIfam" id="TIGR01549">
    <property type="entry name" value="HAD-SF-IA-v1"/>
    <property type="match status" value="1"/>
</dbReference>
<dbReference type="SUPFAM" id="SSF56784">
    <property type="entry name" value="HAD-like"/>
    <property type="match status" value="1"/>
</dbReference>
<organism evidence="1 2">
    <name type="scientific">Carnobacterium alterfunditum</name>
    <dbReference type="NCBI Taxonomy" id="28230"/>
    <lineage>
        <taxon>Bacteria</taxon>
        <taxon>Bacillati</taxon>
        <taxon>Bacillota</taxon>
        <taxon>Bacilli</taxon>
        <taxon>Lactobacillales</taxon>
        <taxon>Carnobacteriaceae</taxon>
        <taxon>Carnobacterium</taxon>
    </lineage>
</organism>
<dbReference type="OrthoDB" id="9797743at2"/>
<gene>
    <name evidence="1" type="ORF">SAMN05878443_1261</name>
</gene>
<dbReference type="NCBIfam" id="TIGR01509">
    <property type="entry name" value="HAD-SF-IA-v3"/>
    <property type="match status" value="1"/>
</dbReference>
<dbReference type="RefSeq" id="WP_034548274.1">
    <property type="nucleotide sequence ID" value="NZ_FSRN01000001.1"/>
</dbReference>
<dbReference type="InterPro" id="IPR023198">
    <property type="entry name" value="PGP-like_dom2"/>
</dbReference>
<proteinExistence type="predicted"/>
<dbReference type="InterPro" id="IPR036412">
    <property type="entry name" value="HAD-like_sf"/>
</dbReference>
<dbReference type="InterPro" id="IPR006439">
    <property type="entry name" value="HAD-SF_hydro_IA"/>
</dbReference>
<reference evidence="2" key="1">
    <citation type="submission" date="2016-11" db="EMBL/GenBank/DDBJ databases">
        <authorList>
            <person name="Varghese N."/>
            <person name="Submissions S."/>
        </authorList>
    </citation>
    <scope>NUCLEOTIDE SEQUENCE [LARGE SCALE GENOMIC DNA]</scope>
    <source>
        <strain evidence="2">313</strain>
    </source>
</reference>